<sequence>MRDTADRTGDMCAVAVAAFAVAPVADGVRTDRRAATELTVPGSDAVSSTYAVTFSPLFGYVYFGSNGSSR</sequence>
<dbReference type="AlphaFoldDB" id="A0A0N9HY05"/>
<dbReference type="KEGG" id="kphy:AOZ06_17525"/>
<protein>
    <submittedName>
        <fullName evidence="1">Uncharacterized protein</fullName>
    </submittedName>
</protein>
<gene>
    <name evidence="1" type="ORF">AOZ06_17525</name>
</gene>
<organism evidence="1 2">
    <name type="scientific">Kibdelosporangium phytohabitans</name>
    <dbReference type="NCBI Taxonomy" id="860235"/>
    <lineage>
        <taxon>Bacteria</taxon>
        <taxon>Bacillati</taxon>
        <taxon>Actinomycetota</taxon>
        <taxon>Actinomycetes</taxon>
        <taxon>Pseudonocardiales</taxon>
        <taxon>Pseudonocardiaceae</taxon>
        <taxon>Kibdelosporangium</taxon>
    </lineage>
</organism>
<dbReference type="EMBL" id="CP012752">
    <property type="protein sequence ID" value="ALG08475.1"/>
    <property type="molecule type" value="Genomic_DNA"/>
</dbReference>
<reference evidence="1 2" key="1">
    <citation type="submission" date="2015-07" db="EMBL/GenBank/DDBJ databases">
        <title>Genome sequencing of Kibdelosporangium phytohabitans.</title>
        <authorList>
            <person name="Qin S."/>
            <person name="Xing K."/>
        </authorList>
    </citation>
    <scope>NUCLEOTIDE SEQUENCE [LARGE SCALE GENOMIC DNA]</scope>
    <source>
        <strain evidence="1 2">KLBMP1111</strain>
    </source>
</reference>
<dbReference type="Proteomes" id="UP000063699">
    <property type="component" value="Chromosome"/>
</dbReference>
<proteinExistence type="predicted"/>
<name>A0A0N9HY05_9PSEU</name>
<evidence type="ECO:0000313" key="2">
    <source>
        <dbReference type="Proteomes" id="UP000063699"/>
    </source>
</evidence>
<evidence type="ECO:0000313" key="1">
    <source>
        <dbReference type="EMBL" id="ALG08475.1"/>
    </source>
</evidence>
<accession>A0A0N9HY05</accession>
<keyword evidence="2" id="KW-1185">Reference proteome</keyword>